<organism evidence="1 2">
    <name type="scientific">Piloderma croceum (strain F 1598)</name>
    <dbReference type="NCBI Taxonomy" id="765440"/>
    <lineage>
        <taxon>Eukaryota</taxon>
        <taxon>Fungi</taxon>
        <taxon>Dikarya</taxon>
        <taxon>Basidiomycota</taxon>
        <taxon>Agaricomycotina</taxon>
        <taxon>Agaricomycetes</taxon>
        <taxon>Agaricomycetidae</taxon>
        <taxon>Atheliales</taxon>
        <taxon>Atheliaceae</taxon>
        <taxon>Piloderma</taxon>
    </lineage>
</organism>
<dbReference type="InParanoid" id="A0A0C3CB50"/>
<name>A0A0C3CB50_PILCF</name>
<dbReference type="OrthoDB" id="5967843at2759"/>
<reference evidence="1 2" key="1">
    <citation type="submission" date="2014-04" db="EMBL/GenBank/DDBJ databases">
        <authorList>
            <consortium name="DOE Joint Genome Institute"/>
            <person name="Kuo A."/>
            <person name="Tarkka M."/>
            <person name="Buscot F."/>
            <person name="Kohler A."/>
            <person name="Nagy L.G."/>
            <person name="Floudas D."/>
            <person name="Copeland A."/>
            <person name="Barry K.W."/>
            <person name="Cichocki N."/>
            <person name="Veneault-Fourrey C."/>
            <person name="LaButti K."/>
            <person name="Lindquist E.A."/>
            <person name="Lipzen A."/>
            <person name="Lundell T."/>
            <person name="Morin E."/>
            <person name="Murat C."/>
            <person name="Sun H."/>
            <person name="Tunlid A."/>
            <person name="Henrissat B."/>
            <person name="Grigoriev I.V."/>
            <person name="Hibbett D.S."/>
            <person name="Martin F."/>
            <person name="Nordberg H.P."/>
            <person name="Cantor M.N."/>
            <person name="Hua S.X."/>
        </authorList>
    </citation>
    <scope>NUCLEOTIDE SEQUENCE [LARGE SCALE GENOMIC DNA]</scope>
    <source>
        <strain evidence="1 2">F 1598</strain>
    </source>
</reference>
<evidence type="ECO:0000313" key="2">
    <source>
        <dbReference type="Proteomes" id="UP000054166"/>
    </source>
</evidence>
<accession>A0A0C3CB50</accession>
<evidence type="ECO:0000313" key="1">
    <source>
        <dbReference type="EMBL" id="KIM86937.1"/>
    </source>
</evidence>
<dbReference type="EMBL" id="KN832980">
    <property type="protein sequence ID" value="KIM86937.1"/>
    <property type="molecule type" value="Genomic_DNA"/>
</dbReference>
<sequence>MISARIWSAQILSLLCNVQPKLPIRFKLFVSLRPEHNLQTSLLHQGTYWGSKSYILHDVDASVVRGGIKRFLHSRLTKVAADYSKVIGPGPWPSPEDISALAEKSDKLFIFAATVVKFVADTDNPKSQLDLQVLEQVLSATANEMVIE</sequence>
<dbReference type="STRING" id="765440.A0A0C3CB50"/>
<dbReference type="HOGENOM" id="CLU_1759492_0_0_1"/>
<dbReference type="AlphaFoldDB" id="A0A0C3CB50"/>
<dbReference type="Proteomes" id="UP000054166">
    <property type="component" value="Unassembled WGS sequence"/>
</dbReference>
<protein>
    <submittedName>
        <fullName evidence="1">Uncharacterized protein</fullName>
    </submittedName>
</protein>
<reference evidence="2" key="2">
    <citation type="submission" date="2015-01" db="EMBL/GenBank/DDBJ databases">
        <title>Evolutionary Origins and Diversification of the Mycorrhizal Mutualists.</title>
        <authorList>
            <consortium name="DOE Joint Genome Institute"/>
            <consortium name="Mycorrhizal Genomics Consortium"/>
            <person name="Kohler A."/>
            <person name="Kuo A."/>
            <person name="Nagy L.G."/>
            <person name="Floudas D."/>
            <person name="Copeland A."/>
            <person name="Barry K.W."/>
            <person name="Cichocki N."/>
            <person name="Veneault-Fourrey C."/>
            <person name="LaButti K."/>
            <person name="Lindquist E.A."/>
            <person name="Lipzen A."/>
            <person name="Lundell T."/>
            <person name="Morin E."/>
            <person name="Murat C."/>
            <person name="Riley R."/>
            <person name="Ohm R."/>
            <person name="Sun H."/>
            <person name="Tunlid A."/>
            <person name="Henrissat B."/>
            <person name="Grigoriev I.V."/>
            <person name="Hibbett D.S."/>
            <person name="Martin F."/>
        </authorList>
    </citation>
    <scope>NUCLEOTIDE SEQUENCE [LARGE SCALE GENOMIC DNA]</scope>
    <source>
        <strain evidence="2">F 1598</strain>
    </source>
</reference>
<keyword evidence="2" id="KW-1185">Reference proteome</keyword>
<proteinExistence type="predicted"/>
<gene>
    <name evidence="1" type="ORF">PILCRDRAFT_4185</name>
</gene>